<feature type="domain" description="Acyltransferase 3" evidence="2">
    <location>
        <begin position="285"/>
        <end position="581"/>
    </location>
</feature>
<organism evidence="3 4">
    <name type="scientific">Henosepilachna vigintioctopunctata</name>
    <dbReference type="NCBI Taxonomy" id="420089"/>
    <lineage>
        <taxon>Eukaryota</taxon>
        <taxon>Metazoa</taxon>
        <taxon>Ecdysozoa</taxon>
        <taxon>Arthropoda</taxon>
        <taxon>Hexapoda</taxon>
        <taxon>Insecta</taxon>
        <taxon>Pterygota</taxon>
        <taxon>Neoptera</taxon>
        <taxon>Endopterygota</taxon>
        <taxon>Coleoptera</taxon>
        <taxon>Polyphaga</taxon>
        <taxon>Cucujiformia</taxon>
        <taxon>Coccinelloidea</taxon>
        <taxon>Coccinellidae</taxon>
        <taxon>Epilachninae</taxon>
        <taxon>Epilachnini</taxon>
        <taxon>Henosepilachna</taxon>
    </lineage>
</organism>
<evidence type="ECO:0000256" key="1">
    <source>
        <dbReference type="SAM" id="Phobius"/>
    </source>
</evidence>
<sequence>MNEEQRKQKTGALRNKLSGQQNILEKQGCSQKLAAHASYVVAYNIARNNISVSDGDFVKTCMLHVSDVLCPKKQSILGHLYLTLVVWCYLLKNCVVMSLLPEENKLYETENEDGKLFQYKYRLPKLYQIDQTETCPENHYYCKMNIKLHPSNPENTSLMWKAIEKINTDNEVKYRRDIIYRAFCVGFNDSRLQYQEYSSQGVDGSVLDSYCVKEKKLFDLMDKIDICFLAFLIFYCGLVIYSTFKSYSKTTSSAENDYIQLFSIKSTWNDLQRPNRKEDFNNLLFIQGLRTLLAIYVVWGHNFFLVMLSFSHNPEYLENFFVDPFRRVFTGSLGLSIQIFFVISSWLHALSLYNLERNKASFTIKDVLIITLNRYFRLMPLIIINVLVQKSGISNYILEPLHQSHYTEEIARCESGWLKNLLLIQNLPIFGGHSCMIHSWYVAADTQLFVLSTMAFYISRKFKISLRYFGAVAIGATVGIQTFTMLTSDYGLFRFLPRDLPFENLFIRPGFLIKYFSTVNHASTYAIGFCFGILYAEYKRKNIFDTFVKKLFWFNAFFVLPIVTCILYSHNYSMPLEFFMAVTLRPLFHLE</sequence>
<dbReference type="EMBL" id="JARQZJ010000127">
    <property type="protein sequence ID" value="KAK9891027.1"/>
    <property type="molecule type" value="Genomic_DNA"/>
</dbReference>
<protein>
    <recommendedName>
        <fullName evidence="2">Acyltransferase 3 domain-containing protein</fullName>
    </recommendedName>
</protein>
<feature type="transmembrane region" description="Helical" evidence="1">
    <location>
        <begin position="550"/>
        <end position="570"/>
    </location>
</feature>
<keyword evidence="1" id="KW-1133">Transmembrane helix</keyword>
<dbReference type="GO" id="GO:0016747">
    <property type="term" value="F:acyltransferase activity, transferring groups other than amino-acyl groups"/>
    <property type="evidence" value="ECO:0007669"/>
    <property type="project" value="InterPro"/>
</dbReference>
<evidence type="ECO:0000313" key="4">
    <source>
        <dbReference type="Proteomes" id="UP001431783"/>
    </source>
</evidence>
<feature type="transmembrane region" description="Helical" evidence="1">
    <location>
        <begin position="283"/>
        <end position="308"/>
    </location>
</feature>
<dbReference type="AlphaFoldDB" id="A0AAW1V5Q9"/>
<dbReference type="PANTHER" id="PTHR11161">
    <property type="entry name" value="O-ACYLTRANSFERASE"/>
    <property type="match status" value="1"/>
</dbReference>
<proteinExistence type="predicted"/>
<dbReference type="Proteomes" id="UP001431783">
    <property type="component" value="Unassembled WGS sequence"/>
</dbReference>
<feature type="transmembrane region" description="Helical" evidence="1">
    <location>
        <begin position="513"/>
        <end position="538"/>
    </location>
</feature>
<keyword evidence="1" id="KW-0812">Transmembrane</keyword>
<dbReference type="InterPro" id="IPR052728">
    <property type="entry name" value="O2_lipid_transport_reg"/>
</dbReference>
<dbReference type="Pfam" id="PF01757">
    <property type="entry name" value="Acyl_transf_3"/>
    <property type="match status" value="1"/>
</dbReference>
<reference evidence="3 4" key="1">
    <citation type="submission" date="2023-03" db="EMBL/GenBank/DDBJ databases">
        <title>Genome insight into feeding habits of ladybird beetles.</title>
        <authorList>
            <person name="Li H.-S."/>
            <person name="Huang Y.-H."/>
            <person name="Pang H."/>
        </authorList>
    </citation>
    <scope>NUCLEOTIDE SEQUENCE [LARGE SCALE GENOMIC DNA]</scope>
    <source>
        <strain evidence="3">SYSU_2023b</strain>
        <tissue evidence="3">Whole body</tissue>
    </source>
</reference>
<evidence type="ECO:0000313" key="3">
    <source>
        <dbReference type="EMBL" id="KAK9891027.1"/>
    </source>
</evidence>
<name>A0AAW1V5Q9_9CUCU</name>
<feature type="transmembrane region" description="Helical" evidence="1">
    <location>
        <begin position="328"/>
        <end position="355"/>
    </location>
</feature>
<dbReference type="InterPro" id="IPR002656">
    <property type="entry name" value="Acyl_transf_3_dom"/>
</dbReference>
<keyword evidence="4" id="KW-1185">Reference proteome</keyword>
<dbReference type="PANTHER" id="PTHR11161:SF72">
    <property type="entry name" value="FI21449P1"/>
    <property type="match status" value="1"/>
</dbReference>
<comment type="caution">
    <text evidence="3">The sequence shown here is derived from an EMBL/GenBank/DDBJ whole genome shotgun (WGS) entry which is preliminary data.</text>
</comment>
<evidence type="ECO:0000259" key="2">
    <source>
        <dbReference type="Pfam" id="PF01757"/>
    </source>
</evidence>
<keyword evidence="1" id="KW-0472">Membrane</keyword>
<feature type="transmembrane region" description="Helical" evidence="1">
    <location>
        <begin position="470"/>
        <end position="493"/>
    </location>
</feature>
<feature type="transmembrane region" description="Helical" evidence="1">
    <location>
        <begin position="80"/>
        <end position="100"/>
    </location>
</feature>
<gene>
    <name evidence="3" type="ORF">WA026_013359</name>
</gene>
<accession>A0AAW1V5Q9</accession>
<feature type="transmembrane region" description="Helical" evidence="1">
    <location>
        <begin position="223"/>
        <end position="244"/>
    </location>
</feature>